<dbReference type="Gene3D" id="3.30.1490.300">
    <property type="match status" value="1"/>
</dbReference>
<dbReference type="InterPro" id="IPR003494">
    <property type="entry name" value="SHS2_FtsA"/>
</dbReference>
<evidence type="ECO:0000313" key="3">
    <source>
        <dbReference type="Proteomes" id="UP001258181"/>
    </source>
</evidence>
<dbReference type="CDD" id="cd24004">
    <property type="entry name" value="ASKHA_NBD_PilM-like"/>
    <property type="match status" value="1"/>
</dbReference>
<dbReference type="Gene3D" id="3.30.420.40">
    <property type="match status" value="2"/>
</dbReference>
<dbReference type="Pfam" id="PF14450">
    <property type="entry name" value="FtsA"/>
    <property type="match status" value="1"/>
</dbReference>
<evidence type="ECO:0000313" key="2">
    <source>
        <dbReference type="EMBL" id="MDR7073814.1"/>
    </source>
</evidence>
<organism evidence="2 3">
    <name type="scientific">Fictibacillus barbaricus</name>
    <dbReference type="NCBI Taxonomy" id="182136"/>
    <lineage>
        <taxon>Bacteria</taxon>
        <taxon>Bacillati</taxon>
        <taxon>Bacillota</taxon>
        <taxon>Bacilli</taxon>
        <taxon>Bacillales</taxon>
        <taxon>Fictibacillaceae</taxon>
        <taxon>Fictibacillus</taxon>
    </lineage>
</organism>
<keyword evidence="2" id="KW-0131">Cell cycle</keyword>
<dbReference type="PANTHER" id="PTHR32432:SF3">
    <property type="entry name" value="ETHANOLAMINE UTILIZATION PROTEIN EUTJ"/>
    <property type="match status" value="1"/>
</dbReference>
<dbReference type="RefSeq" id="WP_310259695.1">
    <property type="nucleotide sequence ID" value="NZ_JAVDWA010000004.1"/>
</dbReference>
<reference evidence="2 3" key="1">
    <citation type="submission" date="2023-07" db="EMBL/GenBank/DDBJ databases">
        <title>Sorghum-associated microbial communities from plants grown in Nebraska, USA.</title>
        <authorList>
            <person name="Schachtman D."/>
        </authorList>
    </citation>
    <scope>NUCLEOTIDE SEQUENCE [LARGE SCALE GENOMIC DNA]</scope>
    <source>
        <strain evidence="2 3">BE211</strain>
    </source>
</reference>
<feature type="domain" description="SHS2" evidence="1">
    <location>
        <begin position="6"/>
        <end position="204"/>
    </location>
</feature>
<dbReference type="SMART" id="SM00842">
    <property type="entry name" value="FtsA"/>
    <property type="match status" value="1"/>
</dbReference>
<dbReference type="EMBL" id="JAVDWA010000004">
    <property type="protein sequence ID" value="MDR7073814.1"/>
    <property type="molecule type" value="Genomic_DNA"/>
</dbReference>
<keyword evidence="3" id="KW-1185">Reference proteome</keyword>
<gene>
    <name evidence="2" type="ORF">J2X07_002801</name>
</gene>
<dbReference type="GO" id="GO:0051301">
    <property type="term" value="P:cell division"/>
    <property type="evidence" value="ECO:0007669"/>
    <property type="project" value="UniProtKB-KW"/>
</dbReference>
<accession>A0ABU1U2Y4</accession>
<keyword evidence="2" id="KW-0132">Cell division</keyword>
<dbReference type="InterPro" id="IPR043129">
    <property type="entry name" value="ATPase_NBD"/>
</dbReference>
<dbReference type="SUPFAM" id="SSF53067">
    <property type="entry name" value="Actin-like ATPase domain"/>
    <property type="match status" value="2"/>
</dbReference>
<name>A0ABU1U2Y4_9BACL</name>
<evidence type="ECO:0000259" key="1">
    <source>
        <dbReference type="SMART" id="SM00842"/>
    </source>
</evidence>
<protein>
    <submittedName>
        <fullName evidence="2">Cell division protein FtsA</fullName>
    </submittedName>
</protein>
<sequence length="717" mass="79159">MDKNILFALDIGTRSVVGMILKQHADGKYEILHMKIKEHEERSMLDGQIHHIPAVAKVIKEIKDELEQHTGPLKKVSVAAAGRALKTVKGRTDKEISETPITRAEEITHLELSAVQHAQFQLASLLDETNNQLYDCVGYSVLHYYLDNQEIGSFIGQQGNTASVEVIATFLPRVVVESLIKALREADLEMEALTLEPIAAINVLIPPSMRKLNVALVDIGAGTSDIALTADGTVVAYGMVPVAGDEITEAISSEYLLDFPIAENVKRSLTDNDDVEFTDILGISSKKAASEVTSSINTAIDGLADKITEEILYLNAKPPQAVMLVGGGSLTPGLKEKIAQKLNIPIERVAIRGINAITSLIPSLDHTGPELVTPVGIGIAARENPVKYVTVSVNEKTVRLFEVKRLTIGDALVAGGAELGKLYGRPGMGLMVRINGEIKLIKGDVGTPPKIFKNGEECSITDFIKESDVIFYESGVNGADACISVKEAVNDHQTKTLYINGKPSMIETSYFVNQTFASNDTLIHDRDDISTYFPETIFEVMDNNHIPFNTDASSFSVFVDKKKVSFPQHENNTLYLNGIAIHDNRHWKDQDELTYNEPTCHHAKLNDLLSRLDLNLYQSCSVIFNNEEITLQRPLYTIIRQGIALDEESVLYPDDELFIEKREHKPFIFQDLFLKVELSINPQPGETLIILKNNEKAGFQTEISTGDHLELKFGIMA</sequence>
<dbReference type="Proteomes" id="UP001258181">
    <property type="component" value="Unassembled WGS sequence"/>
</dbReference>
<dbReference type="PANTHER" id="PTHR32432">
    <property type="entry name" value="CELL DIVISION PROTEIN FTSA-RELATED"/>
    <property type="match status" value="1"/>
</dbReference>
<dbReference type="InterPro" id="IPR050696">
    <property type="entry name" value="FtsA/MreB"/>
</dbReference>
<proteinExistence type="predicted"/>
<comment type="caution">
    <text evidence="2">The sequence shown here is derived from an EMBL/GenBank/DDBJ whole genome shotgun (WGS) entry which is preliminary data.</text>
</comment>